<name>A0A2A5CCD1_9GAMM</name>
<comment type="caution">
    <text evidence="1">The sequence shown here is derived from an EMBL/GenBank/DDBJ whole genome shotgun (WGS) entry which is preliminary data.</text>
</comment>
<reference evidence="2" key="1">
    <citation type="submission" date="2017-08" db="EMBL/GenBank/DDBJ databases">
        <title>A dynamic microbial community with high functional redundancy inhabits the cold, oxic subseafloor aquifer.</title>
        <authorList>
            <person name="Tully B.J."/>
            <person name="Wheat C.G."/>
            <person name="Glazer B.T."/>
            <person name="Huber J.A."/>
        </authorList>
    </citation>
    <scope>NUCLEOTIDE SEQUENCE [LARGE SCALE GENOMIC DNA]</scope>
</reference>
<dbReference type="Proteomes" id="UP000228987">
    <property type="component" value="Unassembled WGS sequence"/>
</dbReference>
<sequence>MLIVVGITIALTANSWYAGLKEDQDEELLLRQLQQSLTVDQEQLSNALSNLRLAEQDIIAIVELLQSVEPFTEEFAPYFNSLIRYQVSSVQSAPFETLKIRGLGLISNEALRFNLSSLFEDDVPLLQAMAINQTFFSLEMAQPYFFENFRRVTQEENSGWFPRDYGQVKSDGYLENLSLQKLRSINLKHIGVYERVIFSISKVLDGIEKELTN</sequence>
<dbReference type="AlphaFoldDB" id="A0A2A5CCD1"/>
<organism evidence="1 2">
    <name type="scientific">SAR86 cluster bacterium</name>
    <dbReference type="NCBI Taxonomy" id="2030880"/>
    <lineage>
        <taxon>Bacteria</taxon>
        <taxon>Pseudomonadati</taxon>
        <taxon>Pseudomonadota</taxon>
        <taxon>Gammaproteobacteria</taxon>
        <taxon>SAR86 cluster</taxon>
    </lineage>
</organism>
<gene>
    <name evidence="1" type="ORF">COA71_08040</name>
</gene>
<proteinExistence type="predicted"/>
<accession>A0A2A5CCD1</accession>
<dbReference type="EMBL" id="NVWI01000005">
    <property type="protein sequence ID" value="PCJ41499.1"/>
    <property type="molecule type" value="Genomic_DNA"/>
</dbReference>
<evidence type="ECO:0000313" key="2">
    <source>
        <dbReference type="Proteomes" id="UP000228987"/>
    </source>
</evidence>
<evidence type="ECO:0000313" key="1">
    <source>
        <dbReference type="EMBL" id="PCJ41499.1"/>
    </source>
</evidence>
<protein>
    <submittedName>
        <fullName evidence="1">Uncharacterized protein</fullName>
    </submittedName>
</protein>